<keyword evidence="1" id="KW-0645">Protease</keyword>
<dbReference type="PROSITE" id="PS50878">
    <property type="entry name" value="RT_POL"/>
    <property type="match status" value="1"/>
</dbReference>
<dbReference type="PANTHER" id="PTHR37984">
    <property type="entry name" value="PROTEIN CBG26694"/>
    <property type="match status" value="1"/>
</dbReference>
<dbReference type="FunFam" id="2.40.70.10:FF:000130">
    <property type="entry name" value="Retrovirus-related Pol polyprotein from transposon opus-like Protein"/>
    <property type="match status" value="1"/>
</dbReference>
<dbReference type="FunFam" id="3.10.20.370:FF:000001">
    <property type="entry name" value="Retrovirus-related Pol polyprotein from transposon 17.6-like protein"/>
    <property type="match status" value="1"/>
</dbReference>
<keyword evidence="10" id="KW-0695">RNA-directed DNA polymerase</keyword>
<dbReference type="GO" id="GO:0003964">
    <property type="term" value="F:RNA-directed DNA polymerase activity"/>
    <property type="evidence" value="ECO:0007669"/>
    <property type="project" value="UniProtKB-KW"/>
</dbReference>
<dbReference type="Pfam" id="PF17921">
    <property type="entry name" value="Integrase_H2C2"/>
    <property type="match status" value="1"/>
</dbReference>
<evidence type="ECO:0000259" key="13">
    <source>
        <dbReference type="PROSITE" id="PS50878"/>
    </source>
</evidence>
<dbReference type="CDD" id="cd06094">
    <property type="entry name" value="RP_Saci_like"/>
    <property type="match status" value="1"/>
</dbReference>
<evidence type="ECO:0000313" key="15">
    <source>
        <dbReference type="EMBL" id="CAX83702.1"/>
    </source>
</evidence>
<dbReference type="PROSITE" id="PS50994">
    <property type="entry name" value="INTEGRASE"/>
    <property type="match status" value="1"/>
</dbReference>
<dbReference type="InterPro" id="IPR012337">
    <property type="entry name" value="RNaseH-like_sf"/>
</dbReference>
<evidence type="ECO:0000256" key="11">
    <source>
        <dbReference type="ARBA" id="ARBA00023268"/>
    </source>
</evidence>
<dbReference type="InterPro" id="IPR001584">
    <property type="entry name" value="Integrase_cat-core"/>
</dbReference>
<keyword evidence="8" id="KW-0694">RNA-binding</keyword>
<protein>
    <submittedName>
        <fullName evidence="15">Gag-Pol polyprotein</fullName>
    </submittedName>
</protein>
<evidence type="ECO:0000256" key="8">
    <source>
        <dbReference type="ARBA" id="ARBA00022884"/>
    </source>
</evidence>
<dbReference type="CDD" id="cd01647">
    <property type="entry name" value="RT_LTR"/>
    <property type="match status" value="1"/>
</dbReference>
<evidence type="ECO:0000256" key="10">
    <source>
        <dbReference type="ARBA" id="ARBA00022918"/>
    </source>
</evidence>
<dbReference type="FunFam" id="3.30.70.270:FF:000020">
    <property type="entry name" value="Transposon Tf2-6 polyprotein-like Protein"/>
    <property type="match status" value="1"/>
</dbReference>
<evidence type="ECO:0000256" key="5">
    <source>
        <dbReference type="ARBA" id="ARBA00022759"/>
    </source>
</evidence>
<dbReference type="Pfam" id="PF17919">
    <property type="entry name" value="RT_RNaseH_2"/>
    <property type="match status" value="1"/>
</dbReference>
<dbReference type="FunFam" id="3.10.10.10:FF:000007">
    <property type="entry name" value="Retrovirus-related Pol polyprotein from transposon 17.6-like Protein"/>
    <property type="match status" value="1"/>
</dbReference>
<proteinExistence type="predicted"/>
<evidence type="ECO:0000256" key="1">
    <source>
        <dbReference type="ARBA" id="ARBA00022670"/>
    </source>
</evidence>
<evidence type="ECO:0000259" key="14">
    <source>
        <dbReference type="PROSITE" id="PS50994"/>
    </source>
</evidence>
<keyword evidence="11" id="KW-0511">Multifunctional enzyme</keyword>
<feature type="region of interest" description="Disordered" evidence="12">
    <location>
        <begin position="230"/>
        <end position="251"/>
    </location>
</feature>
<dbReference type="InterPro" id="IPR043128">
    <property type="entry name" value="Rev_trsase/Diguanyl_cyclase"/>
</dbReference>
<evidence type="ECO:0000256" key="7">
    <source>
        <dbReference type="ARBA" id="ARBA00022842"/>
    </source>
</evidence>
<evidence type="ECO:0000256" key="2">
    <source>
        <dbReference type="ARBA" id="ARBA00022679"/>
    </source>
</evidence>
<evidence type="ECO:0000256" key="6">
    <source>
        <dbReference type="ARBA" id="ARBA00022801"/>
    </source>
</evidence>
<dbReference type="Pfam" id="PF23055">
    <property type="entry name" value="DUF7041"/>
    <property type="match status" value="1"/>
</dbReference>
<dbReference type="GO" id="GO:0004190">
    <property type="term" value="F:aspartic-type endopeptidase activity"/>
    <property type="evidence" value="ECO:0007669"/>
    <property type="project" value="InterPro"/>
</dbReference>
<dbReference type="EMBL" id="FN356213">
    <property type="protein sequence ID" value="CAX83702.1"/>
    <property type="molecule type" value="Genomic_DNA"/>
</dbReference>
<dbReference type="PROSITE" id="PS00141">
    <property type="entry name" value="ASP_PROTEASE"/>
    <property type="match status" value="1"/>
</dbReference>
<dbReference type="Gene3D" id="3.30.70.270">
    <property type="match status" value="2"/>
</dbReference>
<dbReference type="InterPro" id="IPR021109">
    <property type="entry name" value="Peptidase_aspartic_dom_sf"/>
</dbReference>
<keyword evidence="4" id="KW-0540">Nuclease</keyword>
<evidence type="ECO:0000256" key="9">
    <source>
        <dbReference type="ARBA" id="ARBA00022908"/>
    </source>
</evidence>
<keyword evidence="7" id="KW-0460">Magnesium</keyword>
<dbReference type="CDD" id="cd09274">
    <property type="entry name" value="RNase_HI_RT_Ty3"/>
    <property type="match status" value="1"/>
</dbReference>
<dbReference type="Gene3D" id="2.40.70.10">
    <property type="entry name" value="Acid Proteases"/>
    <property type="match status" value="1"/>
</dbReference>
<evidence type="ECO:0000256" key="3">
    <source>
        <dbReference type="ARBA" id="ARBA00022695"/>
    </source>
</evidence>
<accession>C7C1Z9</accession>
<evidence type="ECO:0000256" key="12">
    <source>
        <dbReference type="SAM" id="MobiDB-lite"/>
    </source>
</evidence>
<dbReference type="InterPro" id="IPR055469">
    <property type="entry name" value="DUF7041"/>
</dbReference>
<dbReference type="SUPFAM" id="SSF56672">
    <property type="entry name" value="DNA/RNA polymerases"/>
    <property type="match status" value="1"/>
</dbReference>
<dbReference type="InterPro" id="IPR041577">
    <property type="entry name" value="RT_RNaseH_2"/>
</dbReference>
<dbReference type="PANTHER" id="PTHR37984:SF5">
    <property type="entry name" value="PROTEIN NYNRIN-LIKE"/>
    <property type="match status" value="1"/>
</dbReference>
<dbReference type="Pfam" id="PF00665">
    <property type="entry name" value="rve"/>
    <property type="match status" value="1"/>
</dbReference>
<keyword evidence="3" id="KW-0548">Nucleotidyltransferase</keyword>
<feature type="domain" description="Integrase catalytic" evidence="14">
    <location>
        <begin position="1013"/>
        <end position="1184"/>
    </location>
</feature>
<dbReference type="InterPro" id="IPR041588">
    <property type="entry name" value="Integrase_H2C2"/>
</dbReference>
<dbReference type="InterPro" id="IPR034132">
    <property type="entry name" value="RP_Saci-like"/>
</dbReference>
<feature type="domain" description="Reverse transcriptase" evidence="13">
    <location>
        <begin position="492"/>
        <end position="669"/>
    </location>
</feature>
<dbReference type="InterPro" id="IPR000477">
    <property type="entry name" value="RT_dom"/>
</dbReference>
<reference evidence="15" key="1">
    <citation type="journal article" date="2009" name="Nature">
        <title>The Schistosoma japonicum genome reveals features of host-parasite interplay.</title>
        <authorList>
            <person name="Liu F."/>
            <person name="Zhou Y."/>
            <person name="Wang Z.Q."/>
            <person name="Lu G."/>
            <person name="Zheng H."/>
            <person name="Brindley P.J."/>
            <person name="McManus D.P."/>
            <person name="Blair D."/>
            <person name="Zhang Q.H."/>
            <person name="Zhong Y."/>
            <person name="Wang S."/>
            <person name="Han Z.G."/>
            <person name="Chen Z."/>
        </authorList>
    </citation>
    <scope>NUCLEOTIDE SEQUENCE</scope>
</reference>
<dbReference type="Gene3D" id="3.10.10.10">
    <property type="entry name" value="HIV Type 1 Reverse Transcriptase, subunit A, domain 1"/>
    <property type="match status" value="1"/>
</dbReference>
<feature type="region of interest" description="Disordered" evidence="12">
    <location>
        <begin position="1288"/>
        <end position="1331"/>
    </location>
</feature>
<evidence type="ECO:0000256" key="4">
    <source>
        <dbReference type="ARBA" id="ARBA00022722"/>
    </source>
</evidence>
<dbReference type="SUPFAM" id="SSF53098">
    <property type="entry name" value="Ribonuclease H-like"/>
    <property type="match status" value="1"/>
</dbReference>
<dbReference type="Pfam" id="PF00078">
    <property type="entry name" value="RVT_1"/>
    <property type="match status" value="1"/>
</dbReference>
<dbReference type="Gene3D" id="3.30.420.10">
    <property type="entry name" value="Ribonuclease H-like superfamily/Ribonuclease H"/>
    <property type="match status" value="1"/>
</dbReference>
<dbReference type="InterPro" id="IPR001969">
    <property type="entry name" value="Aspartic_peptidase_AS"/>
</dbReference>
<sequence length="1345" mass="151729">MESHPSPQPTENIPSPIQSTPIVNAVTDLRLPPYSIHNPRLWFAQAEAFFQAKRIGTEATRYAYAVSSLPPEVAADVLDLIAQVPVTNPYTKLKEAIIQRTSVSDEQRLQHLLTSCSLDDRKPSQLLRLMQQLAGPYKFDEDVLKHMWLRRLPYTIQQILSISVNSTPLSELAELADKVFALYPTHQAIAGVHNPSISGDSNVSIETLQAQVATLTTAVAKLQSSISSFTKQVPHSTRRRRSSSTRRRSSSHAPQVCWYHRKFGGEAKKCLKPCSFVVGNGNLSRKPTCQVVVVATANGMTPSRLLYVLDKISAHRFLIDTGAEVSVVPPTHNTKSSSASSTMLQAANDTTIRTYGECFVTLDLGLRRRFTWVFVVADVKHAILGADFLQHYSLSVDMGTRSLVDSTTHLTTTGVAKPAVIHGIHQFLPSDNKLVDILRQYPSITKPDYSEKPLSHYTVHTIITRGQPVRARPRRLPPDKLNVAKREFEHMMQLGIIRPSNSPWASPLHMVPKKDHDWRPCGDYRRLNALTVPDRYPIPHLHDFSLMLHGKTVFTKIDLVRAYHQIPVATEDIPKTAIITPFGLFEFLRMPFGLKNAAQTFQRFMDEVTRGLDFVFVYIDDVLIANNNMHDHQQHLYVFFQRFQQYGVVIHTNKCIFGVSEIDFLGHHITTHGVTPLADRVQALISYPEPDSFQRLRRFLGMCNFYRRFVPHCAHLLQPLTDLLKGRQKNFHFSQEAPTAFNAIKEVLARVTMLTYLDSNPSSQLVLCTDASKLAVGAVLQQQQKDELVPLAFFSKRLEPAQTRYSTFGRELLAMYLAVKHFCHFLQGRDFTILTDHKQLCYSFTTSYDKHSPREARQLDCISQFTTDIRFIQGDANVVADTLSRHELNAISTQLDISLSTLASMQEDDPELRSCMQNSALILKRIPIPSSDSTVVCDVSTGVSRPFVPAPSRKAVFQHLRSISHPGIRATVKLISECFVWPRMNSDIRKWSRECLQCQRSKVQRHTITSPAKFPVPHRRFQHVHIDIVGPLPSSKSFTHILTAIDRFTRWTIACPINDISADNIASVFLDRWISDFGIPTTVTTDRGPQFQSALFHEFTRLLGIHHISTTAYHPSANGLVERFHRQLKASLMSQPDTTLWSDSLPMILLGIRNTIKEDIGYTSSQLVYGTTLTLPGQLVNPPEENSSSTTEFASQLIRAMQQLEPVSPRMHSRPEQISQHLASCAFVFIRIDATRRPLTPPYEGPFRVLKRADKFFTVDKHGKPETICIDRLKPAFVDSSIDTSMENIPLPTTRDHTQVSNSAQHHQSTAPTASQSSTAPPTKPYATRSGRIITKPKRFVYFAD</sequence>
<dbReference type="GO" id="GO:0015074">
    <property type="term" value="P:DNA integration"/>
    <property type="evidence" value="ECO:0007669"/>
    <property type="project" value="UniProtKB-KW"/>
</dbReference>
<keyword evidence="2" id="KW-0808">Transferase</keyword>
<feature type="compositionally biased region" description="Basic residues" evidence="12">
    <location>
        <begin position="236"/>
        <end position="250"/>
    </location>
</feature>
<dbReference type="GO" id="GO:0006508">
    <property type="term" value="P:proteolysis"/>
    <property type="evidence" value="ECO:0007669"/>
    <property type="project" value="UniProtKB-KW"/>
</dbReference>
<organism evidence="15">
    <name type="scientific">Schistosoma japonicum</name>
    <name type="common">Blood fluke</name>
    <dbReference type="NCBI Taxonomy" id="6182"/>
    <lineage>
        <taxon>Eukaryota</taxon>
        <taxon>Metazoa</taxon>
        <taxon>Spiralia</taxon>
        <taxon>Lophotrochozoa</taxon>
        <taxon>Platyhelminthes</taxon>
        <taxon>Trematoda</taxon>
        <taxon>Digenea</taxon>
        <taxon>Strigeidida</taxon>
        <taxon>Schistosomatoidea</taxon>
        <taxon>Schistosomatidae</taxon>
        <taxon>Schistosoma</taxon>
    </lineage>
</organism>
<dbReference type="Gene3D" id="1.10.340.70">
    <property type="match status" value="1"/>
</dbReference>
<dbReference type="Gene3D" id="3.10.20.370">
    <property type="match status" value="1"/>
</dbReference>
<feature type="compositionally biased region" description="Low complexity" evidence="12">
    <location>
        <begin position="1308"/>
        <end position="1321"/>
    </location>
</feature>
<dbReference type="FunFam" id="3.30.420.10:FF:000032">
    <property type="entry name" value="Retrovirus-related Pol polyprotein from transposon 297-like Protein"/>
    <property type="match status" value="1"/>
</dbReference>
<dbReference type="GO" id="GO:0003723">
    <property type="term" value="F:RNA binding"/>
    <property type="evidence" value="ECO:0007669"/>
    <property type="project" value="UniProtKB-KW"/>
</dbReference>
<dbReference type="SUPFAM" id="SSF50630">
    <property type="entry name" value="Acid proteases"/>
    <property type="match status" value="1"/>
</dbReference>
<dbReference type="InterPro" id="IPR043502">
    <property type="entry name" value="DNA/RNA_pol_sf"/>
</dbReference>
<keyword evidence="5" id="KW-0255">Endonuclease</keyword>
<name>C7C1Z9_SCHJA</name>
<keyword evidence="9" id="KW-0229">DNA integration</keyword>
<keyword evidence="6" id="KW-0378">Hydrolase</keyword>
<dbReference type="InterPro" id="IPR050951">
    <property type="entry name" value="Retrovirus_Pol_polyprotein"/>
</dbReference>
<dbReference type="InterPro" id="IPR036397">
    <property type="entry name" value="RNaseH_sf"/>
</dbReference>
<dbReference type="GO" id="GO:0004519">
    <property type="term" value="F:endonuclease activity"/>
    <property type="evidence" value="ECO:0007669"/>
    <property type="project" value="UniProtKB-KW"/>
</dbReference>